<evidence type="ECO:0000313" key="1">
    <source>
        <dbReference type="EMBL" id="QIL47126.1"/>
    </source>
</evidence>
<dbReference type="KEGG" id="vhy:G7082_00575"/>
<reference evidence="1 2" key="1">
    <citation type="submission" date="2020-03" db="EMBL/GenBank/DDBJ databases">
        <title>Vagococcus sp. nov., isolated from beetles.</title>
        <authorList>
            <person name="Hyun D.-W."/>
            <person name="Bae J.-W."/>
        </authorList>
    </citation>
    <scope>NUCLEOTIDE SEQUENCE [LARGE SCALE GENOMIC DNA]</scope>
    <source>
        <strain evidence="1 2">HDW17B</strain>
    </source>
</reference>
<dbReference type="AlphaFoldDB" id="A0A6G8AQ45"/>
<dbReference type="Proteomes" id="UP000501747">
    <property type="component" value="Chromosome"/>
</dbReference>
<gene>
    <name evidence="1" type="ORF">G7082_00575</name>
</gene>
<dbReference type="RefSeq" id="WP_166033238.1">
    <property type="nucleotide sequence ID" value="NZ_CP049887.1"/>
</dbReference>
<accession>A0A6G8AQ45</accession>
<sequence length="314" mass="36399">MEKLLKDKVKEEQPRLSSLFEKVLLKNKLTHAYLMESKEIESAYVFSLWLAQSIFCEETENHLPCGLCNNCQRIVSQDFPDVTTIEPDGQTIKVDQIRDIKQTFIRSGMESRKKALIIKNAEKMTVSAANSLLKFIEEPDGMMHIFFLTNNSNRILSTIQSRCQQIYLHPTSKSALLAEVSKESSLTKKQVELIVELSESKKKAVELSSDEWFNSARETVSKWFQYLDKKNALAFIFVQQHLVKLGKDKEQQFLILDILLNMYRLELKEQVALDSFSKERYNNAIEVIITARKKLEANVSFQNVCEQLVWQVLY</sequence>
<dbReference type="EMBL" id="CP049887">
    <property type="protein sequence ID" value="QIL47126.1"/>
    <property type="molecule type" value="Genomic_DNA"/>
</dbReference>
<proteinExistence type="predicted"/>
<dbReference type="InterPro" id="IPR027417">
    <property type="entry name" value="P-loop_NTPase"/>
</dbReference>
<protein>
    <submittedName>
        <fullName evidence="1">DNA polymerase III subunit delta</fullName>
    </submittedName>
</protein>
<keyword evidence="2" id="KW-1185">Reference proteome</keyword>
<dbReference type="Gene3D" id="3.40.50.300">
    <property type="entry name" value="P-loop containing nucleotide triphosphate hydrolases"/>
    <property type="match status" value="1"/>
</dbReference>
<organism evidence="1 2">
    <name type="scientific">Vagococcus hydrophili</name>
    <dbReference type="NCBI Taxonomy" id="2714947"/>
    <lineage>
        <taxon>Bacteria</taxon>
        <taxon>Bacillati</taxon>
        <taxon>Bacillota</taxon>
        <taxon>Bacilli</taxon>
        <taxon>Lactobacillales</taxon>
        <taxon>Enterococcaceae</taxon>
        <taxon>Vagococcus</taxon>
    </lineage>
</organism>
<dbReference type="SUPFAM" id="SSF52540">
    <property type="entry name" value="P-loop containing nucleoside triphosphate hydrolases"/>
    <property type="match status" value="1"/>
</dbReference>
<dbReference type="Pfam" id="PF13177">
    <property type="entry name" value="DNA_pol3_delta2"/>
    <property type="match status" value="1"/>
</dbReference>
<evidence type="ECO:0000313" key="2">
    <source>
        <dbReference type="Proteomes" id="UP000501747"/>
    </source>
</evidence>
<name>A0A6G8AQ45_9ENTE</name>
<dbReference type="PANTHER" id="PTHR11669:SF8">
    <property type="entry name" value="DNA POLYMERASE III SUBUNIT DELTA"/>
    <property type="match status" value="1"/>
</dbReference>
<dbReference type="InterPro" id="IPR050238">
    <property type="entry name" value="DNA_Rep/Repair_Clamp_Loader"/>
</dbReference>
<dbReference type="PANTHER" id="PTHR11669">
    <property type="entry name" value="REPLICATION FACTOR C / DNA POLYMERASE III GAMMA-TAU SUBUNIT"/>
    <property type="match status" value="1"/>
</dbReference>
<dbReference type="GO" id="GO:0006261">
    <property type="term" value="P:DNA-templated DNA replication"/>
    <property type="evidence" value="ECO:0007669"/>
    <property type="project" value="TreeGrafter"/>
</dbReference>